<protein>
    <submittedName>
        <fullName evidence="1">Uncharacterized protein</fullName>
    </submittedName>
</protein>
<sequence>MNNIDRFLRVIYKDSDFFTSDIYFQKITERNAKIS</sequence>
<dbReference type="EMBL" id="SODD01000024">
    <property type="protein sequence ID" value="TDW16405.1"/>
    <property type="molecule type" value="Genomic_DNA"/>
</dbReference>
<organism evidence="1 2">
    <name type="scientific">Breznakia blatticola</name>
    <dbReference type="NCBI Taxonomy" id="1754012"/>
    <lineage>
        <taxon>Bacteria</taxon>
        <taxon>Bacillati</taxon>
        <taxon>Bacillota</taxon>
        <taxon>Erysipelotrichia</taxon>
        <taxon>Erysipelotrichales</taxon>
        <taxon>Erysipelotrichaceae</taxon>
        <taxon>Breznakia</taxon>
    </lineage>
</organism>
<evidence type="ECO:0000313" key="1">
    <source>
        <dbReference type="EMBL" id="TDW16405.1"/>
    </source>
</evidence>
<dbReference type="AlphaFoldDB" id="A0A4R7ZGV2"/>
<gene>
    <name evidence="1" type="ORF">EDD63_12432</name>
</gene>
<comment type="caution">
    <text evidence="1">The sequence shown here is derived from an EMBL/GenBank/DDBJ whole genome shotgun (WGS) entry which is preliminary data.</text>
</comment>
<accession>A0A4R7ZGV2</accession>
<keyword evidence="2" id="KW-1185">Reference proteome</keyword>
<dbReference type="Proteomes" id="UP000294743">
    <property type="component" value="Unassembled WGS sequence"/>
</dbReference>
<proteinExistence type="predicted"/>
<evidence type="ECO:0000313" key="2">
    <source>
        <dbReference type="Proteomes" id="UP000294743"/>
    </source>
</evidence>
<reference evidence="1 2" key="1">
    <citation type="submission" date="2019-03" db="EMBL/GenBank/DDBJ databases">
        <title>Genomic Encyclopedia of Type Strains, Phase IV (KMG-IV): sequencing the most valuable type-strain genomes for metagenomic binning, comparative biology and taxonomic classification.</title>
        <authorList>
            <person name="Goeker M."/>
        </authorList>
    </citation>
    <scope>NUCLEOTIDE SEQUENCE [LARGE SCALE GENOMIC DNA]</scope>
    <source>
        <strain evidence="1 2">DSM 28867</strain>
    </source>
</reference>
<name>A0A4R7ZGV2_9FIRM</name>